<feature type="compositionally biased region" description="Polar residues" evidence="6">
    <location>
        <begin position="3417"/>
        <end position="3435"/>
    </location>
</feature>
<dbReference type="InterPro" id="IPR010069">
    <property type="entry name" value="CdiA_FHA1_rpt"/>
</dbReference>
<dbReference type="InterPro" id="IPR008619">
    <property type="entry name" value="Filamentous_hemagglutn_rpt"/>
</dbReference>
<feature type="compositionally biased region" description="Basic and acidic residues" evidence="6">
    <location>
        <begin position="2805"/>
        <end position="2814"/>
    </location>
</feature>
<dbReference type="RefSeq" id="WP_099137702.1">
    <property type="nucleotide sequence ID" value="NZ_CAWNQC010000260.1"/>
</dbReference>
<dbReference type="NCBIfam" id="TIGR01901">
    <property type="entry name" value="adhes_NPXG"/>
    <property type="match status" value="1"/>
</dbReference>
<dbReference type="EMBL" id="FTLG01000212">
    <property type="protein sequence ID" value="SIP74615.1"/>
    <property type="molecule type" value="Genomic_DNA"/>
</dbReference>
<reference evidence="10" key="1">
    <citation type="submission" date="2016-12" db="EMBL/GenBank/DDBJ databases">
        <authorList>
            <person name="Gaudriault S."/>
        </authorList>
    </citation>
    <scope>NUCLEOTIDE SEQUENCE [LARGE SCALE GENOMIC DNA]</scope>
    <source>
        <strain evidence="10">HGB1681 (deposited as PTA-6826 in the American Type Culture Collection)</strain>
    </source>
</reference>
<evidence type="ECO:0000313" key="10">
    <source>
        <dbReference type="Proteomes" id="UP000196435"/>
    </source>
</evidence>
<name>A0A1N6N0M2_9GAMM</name>
<feature type="region of interest" description="Disordered" evidence="6">
    <location>
        <begin position="3949"/>
        <end position="4001"/>
    </location>
</feature>
<dbReference type="Proteomes" id="UP000196435">
    <property type="component" value="Unassembled WGS sequence"/>
</dbReference>
<feature type="compositionally biased region" description="Polar residues" evidence="6">
    <location>
        <begin position="3451"/>
        <end position="3468"/>
    </location>
</feature>
<keyword evidence="4" id="KW-0843">Virulence</keyword>
<proteinExistence type="inferred from homology"/>
<sequence>MNKLCYRVIFSKTRQMFMVVSELAGSHTAGQVRDEAPVAASPASRRVSLMPLILSVSLALGLVSQPVRANIAADRSAPGHEQPSVIATANGMPQINIQTPNKDGVSRNQYRQFDVAEKGAILNNSAVNTKTALAGHITGNPWLAKGEAKIILNEVNSRDPSQLNGFIEVAGQRADVVIANPAGITCKGCGFINANQTTLAAGQTVLENGRLKGFEVKNGQIAVEGKGLNDTGSDHTRLIGRAVKINAKLHARDLTVTTGQNRLDAQGNVVQTHASRGQDKPAFSLDVAAIGGMYANKIKLVGTEQGVGVRNAGHLGAQAGDVVLNSNGSLTNSGVITASAAVTIKNPGTVTNQGSIRARELTVRNDGDLTNSGGLTASNNITLTHQGNLTNQGEISARQDIRVTTRDRMHNQGRLLAGRHLDIQNTALDNQATGKLAAGVGKDGQLTQPGHLTLKSRRHITNAGMMAAATSMTRQNQGNLTNTGKITTGQDIKITTRDRVVNQGDMLAGRHLVMHSAAVDNQATGTLAAADELTLENQEAVTNQGNMQANALTLHSDGPLRNQGTVTASRDLNLRNQSSLTNSGKMSAGRDMNITTRDQVENQGDMLAGRHLAMHSAAVDNQAAGTLAAGIDRDGQLTQTGYLTLNKQKHLRNAGMMAATDDLILENQGEVANHGEMQANAVTVRTDGSLSNRGRITASNDLNLQTQGNLTNQGKINAQQDLTLTVRDRVENQGDMLAGRHLVMYSAAVDNQATGTLVAGIDRDGQLAQAGHLTLNNQKHLSNAGMMAATDDLTLENQGEVTNQGNMQANALTLRSDGNLRNQGTVTATRDAILRNQGSLINSGKVTAGRDMTITTRDRVENQADMLAGRHLAMHSAAVDNQATGTLAAGIDRDGQLTQTGHLTLNKQKHLSNAGMMAAKDDLMLENQGEVANHGEMQANAVTVRNDGALSNRGLITASNDLNLQTQGSLTNQGKINAQRDLTLTVRDRVENQGDMLAGRHLASQSTALNSQSGSLLAAGVDPQGQLTQPGNLTLTAREHAGLNGRNLARDTLSVKAKNLSLAGSQTAAEDLQLTSETHLNLQAANLQARQKMKLSAPEFIDNRRGVLTADTLILHSNTLKNNQGRITQTGQQALVLNHQGGIENRQGTVQSVSALNITSGTDINNQQGILLADQSLTLHAGGNVENTAGVIQAAQLALTAPHLNNTKGTLVSSGQARLNLAQGMKNQHGLIEAADLLKIHSQDDWDNRNGIAQGGRQVAVAVSGLDNRDGKLQSGGDLKLHTPGQVRNQSGTLSAKQHLNWQGGTQSGLNNTAGVLFSGGGMSLRGGQLTNREKGEILSKQGLTLDLTGHWDNQGGKLISDGDSTVLARTLDNGQGNIDVLGALDMQLTHVLDNRKGRLFSQQSQSLTAENVLNTQGWMGTQGSWSAIGTRFDNQGGEVLSLQDAGLSVNRLDNQTGTIQSSGSLGLSVGQGIDNRGGKLSALKRLTVRGASEGSATGQVQNTGGQLLAGEDLTIKATRLDNDTGGLLDSQKRLQLRVSEMLNNTQGRMRSGDALQIDAPSLINRNGAIASQQQLRLRLSGLLDNTRGTVRSNGEQQIVAGQVINPTGLFSSQGTLALTTDQLDNREGMIISREAGTYQLPAFNNQQGRLHSGGTLTVKGKRIRNQGGELVATGGMWLESEQLDNPEQGKITSQDTLTVKSDRLDNSEGGLLLGTKDTDVTARVLNNRRGRLQSQGPLTLAGLSQLDNRQGDIRANQSLRLNANLPAVLTLLNARGIVQSGGALIAHTRSLDNAGGSLLSQQALTLSVQQDYLHRSGDTLSSNEAVHFSVGGSLHNEADWRLPGSLNLNSAHFTNLGQLIGHTLQLTTGALRNRGRLEADNMRLNSDTLDNTHTVMGDDLTVHSRVIDNHGRNAVIAATESLSLQAGQHLNNREGSLIYSAGHLQLNSGDRIDNSASRIETDGAMSIQARQLNNRRVGLRIEREAEKSETQWHRYNYFWRAYGSGVNTDKNTQAPVTQRLRFRDEAAVENSPYGTLLAIDAAGKRAQIRVKNDRGEREEMWVNYLALTPGSQGSYDMTFYETRGHRQNRVPTPYHNTVWREHDRGRLEQWDPEKHLDIANVPFVDDYNNFRERSATGTVTRDKLVSTGTAAYVLAGGHMTLQIADTLLNEASTLSANGNLSLKGNARIINQGYSVNERRQEHFVDHYDRDTRHWYPTRDSDTTTALMTLDAVMSGHGNVTLGGVRLENTTVNPAQISGVAAAQKAADAERVEWQHNPLGALVKGAVWQDRDMSPSSGHARRPPATGQTPAGPSLSVDTPSRGAINRSLASTEHAFRVEPPSSRPINRPLTVAERALTDKQHLERVVSVVPDNGLFRQHPVQSHPYLVETDERFTSRKRFISSDYLFQQMKSDPAQLHKRLGDGFYEQRLVREQILKLTGRPSVRGEDALLEYQRLMNNGIKVARDFHLVPGVALTPAQIAALQQDIVWMVSETVGTATGPQTVWVPKVYLASTTLRLTGDGAVIAGGNLQVSVQALNNTGHLLADRALGIDAGQFLHEGGDIRADSINVQADSLILRTNLQDARRQAAMSARELNLQGGDIQLRGAKLNAGQNLSLTARNNLDISTARSRYAGRVEVISGAMGNRTRDGIEAPGERMASVRGEWQRALGSTLTAGNHLSLRAGQDITLKGSQASAGGTAGVRAGGNVNLLADTTTNETRLAANSRTSSVSNQRRADQLHLSTLSGNTGVNLLADKNLLAEGAQVDSRAGGIDLRADAVTIKDARQRVRDQDSERQQEGSKNSQRNRETARENRTGSTFSGRDGIAVTARQRDITVTGSTLHSEQGALDLQAKNDITLNSATERERLFSVSREEKKGRVSKTRTHTVQQDTVTRETGSLLSGDRIHLQAGNDLTVSGSAVAGDKDVILKAGNRVDIRAATETRSHDRQEAKQKRGLLSNGGLGLTVGSQSSRQTVNDAGTTQSQSISTVGSHQGNVSISAGDRVQVAGADLVAGQDLTITGDSVQIEPGYDKRTRQETVETKQSGLTLGVSGAVGSALNTAVSSAQQARKASDSRLRALKNTQAALSGAQALQAWQLSEANAAKAAAINQAGGQAAKPTDTVGLQLSYGSQSATSDSRHDQTHTQGSRLSAGSDIRITATGDKGKTERSGHIQVEGSVLNAGQDISLNAKRDIALTSGKNTDTLRGRNSSQGSNIGVGLTAGQGGTGLTLSAGVNAGKGHENGETLTHTETQITAGHQVALNAGQDAVLKGAQVHGETVTANVGGNLHLQSEQDTDNYGSQQHNVRLGGSVTYGVPGGALSASASREKMASQYRSVNEQTGIFAGKGGFDIQVGQHTQLDGAVIQSQADKDKNRLETGTLGFSDIRNKAQYLTEQQSTGVSTGGAVGSQLASNLASNMLSGTGNQGSRTSTTQAAVSDGTLVIRDGGKQKQAVSQLSRDTTRAANSLNPIFDREKEQQRLAQAQAIAQIGTQALDIYQTQAAIRATKKATADFHHPQKQQYWKAQAKTQLDKEKADATPKALTDRAYQLAYAAAIKAQGVDIGGHPRQAVTAVVSALQGLAGGDIKAVLADGAAPYLANAVKAATQGDTATNLLAHALLGGVLAEIKGGAAVAGATGAAGGELAASAIAGALYPGKALSELSPDEKENVSNLSTLAGGLAAGLATDSAAGGVAGAQAAKNAVENNYLHLTEKMREEQLSRKQAEGTITASERQELAALKKESQSRDEQLIHACQSGSPADCLREQKLAIKAQSSYRGYAEYQTYYDLLKQYPDEMAKFGQLIDDYSRDIIGLVEKGYTPEQAKAKIAADANYAAKYQQAMDDTPTWAKIAMTVQDTVGMVYGAKSAGVSLNQLVKDKPPTTALKIDGHGNSIVGMGIGGRKPVPQDTKKQNTNEPKVIIVDKTKYPESAKHIEDAQKAGHPKMLTIDRAGATERRRESLKNTPPVKGSDRDEYPPAMFKEGGSGASVRPTTPSDNRGAGACIGQQCRELPDGTTVIIKTEKPDKIGMGK</sequence>
<gene>
    <name evidence="8" type="ORF">Xinn_03376</name>
    <name evidence="9" type="ORF">XIS1_680061</name>
</gene>
<dbReference type="InterPro" id="IPR025157">
    <property type="entry name" value="Hemagglutinin_rpt"/>
</dbReference>
<evidence type="ECO:0000256" key="5">
    <source>
        <dbReference type="ARBA" id="ARBA00024043"/>
    </source>
</evidence>
<dbReference type="InterPro" id="IPR006914">
    <property type="entry name" value="VENN_dom"/>
</dbReference>
<comment type="subcellular location">
    <subcellularLocation>
        <location evidence="1">Target cell</location>
        <location evidence="1">Target cell cytoplasm</location>
    </subcellularLocation>
</comment>
<accession>A0A1N6N0M2</accession>
<feature type="region of interest" description="Disordered" evidence="6">
    <location>
        <begin position="3128"/>
        <end position="3174"/>
    </location>
</feature>
<organism evidence="9 10">
    <name type="scientific">Xenorhabdus innexi</name>
    <dbReference type="NCBI Taxonomy" id="290109"/>
    <lineage>
        <taxon>Bacteria</taxon>
        <taxon>Pseudomonadati</taxon>
        <taxon>Pseudomonadota</taxon>
        <taxon>Gammaproteobacteria</taxon>
        <taxon>Enterobacterales</taxon>
        <taxon>Morganellaceae</taxon>
        <taxon>Xenorhabdus</taxon>
    </lineage>
</organism>
<comment type="similarity">
    <text evidence="5">In the N-terminal section; belongs to the CdiA toxin family.</text>
</comment>
<protein>
    <submittedName>
        <fullName evidence="8">Hemagglutinin-related protein</fullName>
    </submittedName>
    <submittedName>
        <fullName evidence="9">PalA</fullName>
    </submittedName>
</protein>
<evidence type="ECO:0000256" key="1">
    <source>
        <dbReference type="ARBA" id="ARBA00004219"/>
    </source>
</evidence>
<dbReference type="GO" id="GO:0003824">
    <property type="term" value="F:catalytic activity"/>
    <property type="evidence" value="ECO:0007669"/>
    <property type="project" value="UniProtKB-ARBA"/>
</dbReference>
<dbReference type="OrthoDB" id="2664633at2"/>
<feature type="region of interest" description="Disordered" evidence="6">
    <location>
        <begin position="2784"/>
        <end position="2826"/>
    </location>
</feature>
<evidence type="ECO:0000313" key="11">
    <source>
        <dbReference type="Proteomes" id="UP000224871"/>
    </source>
</evidence>
<feature type="compositionally biased region" description="Basic and acidic residues" evidence="6">
    <location>
        <begin position="2784"/>
        <end position="2798"/>
    </location>
</feature>
<dbReference type="Pfam" id="PF05860">
    <property type="entry name" value="TPS"/>
    <property type="match status" value="1"/>
</dbReference>
<feature type="compositionally biased region" description="Basic and acidic residues" evidence="6">
    <location>
        <begin position="2938"/>
        <end position="2952"/>
    </location>
</feature>
<dbReference type="InterPro" id="IPR008638">
    <property type="entry name" value="FhaB/CdiA-like_TPS"/>
</dbReference>
<evidence type="ECO:0000313" key="8">
    <source>
        <dbReference type="EMBL" id="PHM30268.1"/>
    </source>
</evidence>
<dbReference type="Pfam" id="PF13332">
    <property type="entry name" value="Fil_haemagg_2"/>
    <property type="match status" value="3"/>
</dbReference>
<dbReference type="GO" id="GO:0090729">
    <property type="term" value="F:toxin activity"/>
    <property type="evidence" value="ECO:0007669"/>
    <property type="project" value="UniProtKB-KW"/>
</dbReference>
<dbReference type="InterPro" id="IPR011050">
    <property type="entry name" value="Pectin_lyase_fold/virulence"/>
</dbReference>
<feature type="region of interest" description="Disordered" evidence="6">
    <location>
        <begin position="2938"/>
        <end position="2994"/>
    </location>
</feature>
<feature type="region of interest" description="Disordered" evidence="6">
    <location>
        <begin position="2291"/>
        <end position="2322"/>
    </location>
</feature>
<dbReference type="Pfam" id="PF21726">
    <property type="entry name" value="DUF6862"/>
    <property type="match status" value="1"/>
</dbReference>
<dbReference type="InterPro" id="IPR049271">
    <property type="entry name" value="DUF6862"/>
</dbReference>
<feature type="compositionally biased region" description="Polar residues" evidence="6">
    <location>
        <begin position="2306"/>
        <end position="2319"/>
    </location>
</feature>
<keyword evidence="2" id="KW-0800">Toxin</keyword>
<feature type="compositionally biased region" description="Basic and acidic residues" evidence="6">
    <location>
        <begin position="3950"/>
        <end position="3959"/>
    </location>
</feature>
<dbReference type="SUPFAM" id="SSF51126">
    <property type="entry name" value="Pectin lyase-like"/>
    <property type="match status" value="1"/>
</dbReference>
<feature type="compositionally biased region" description="Polar residues" evidence="6">
    <location>
        <begin position="2966"/>
        <end position="2994"/>
    </location>
</feature>
<evidence type="ECO:0000256" key="3">
    <source>
        <dbReference type="ARBA" id="ARBA00022913"/>
    </source>
</evidence>
<evidence type="ECO:0000256" key="4">
    <source>
        <dbReference type="ARBA" id="ARBA00023026"/>
    </source>
</evidence>
<reference evidence="9" key="2">
    <citation type="submission" date="2016-12" db="EMBL/GenBank/DDBJ databases">
        <authorList>
            <person name="Song W.-J."/>
            <person name="Kurnit D.M."/>
        </authorList>
    </citation>
    <scope>NUCLEOTIDE SEQUENCE [LARGE SCALE GENOMIC DNA]</scope>
    <source>
        <strain evidence="9">HGB1681</strain>
    </source>
</reference>
<dbReference type="Gene3D" id="2.160.20.10">
    <property type="entry name" value="Single-stranded right-handed beta-helix, Pectin lyase-like"/>
    <property type="match status" value="1"/>
</dbReference>
<evidence type="ECO:0000256" key="6">
    <source>
        <dbReference type="SAM" id="MobiDB-lite"/>
    </source>
</evidence>
<feature type="region of interest" description="Disordered" evidence="6">
    <location>
        <begin position="3417"/>
        <end position="3469"/>
    </location>
</feature>
<dbReference type="SMART" id="SM00912">
    <property type="entry name" value="Haemagg_act"/>
    <property type="match status" value="1"/>
</dbReference>
<dbReference type="NCBIfam" id="TIGR01731">
    <property type="entry name" value="fil_hemag_20aa"/>
    <property type="match status" value="29"/>
</dbReference>
<dbReference type="Proteomes" id="UP000224871">
    <property type="component" value="Unassembled WGS sequence"/>
</dbReference>
<dbReference type="InterPro" id="IPR012334">
    <property type="entry name" value="Pectin_lyas_fold"/>
</dbReference>
<feature type="region of interest" description="Disordered" evidence="6">
    <location>
        <begin position="2870"/>
        <end position="2890"/>
    </location>
</feature>
<keyword evidence="3" id="KW-1266">Target cell cytoplasm</keyword>
<evidence type="ECO:0000256" key="2">
    <source>
        <dbReference type="ARBA" id="ARBA00022656"/>
    </source>
</evidence>
<reference evidence="8 11" key="3">
    <citation type="journal article" date="2017" name="Nat. Microbiol.">
        <title>Natural product diversity associated with the nematode symbionts Photorhabdus and Xenorhabdus.</title>
        <authorList>
            <person name="Tobias N.J."/>
            <person name="Wolff H."/>
            <person name="Djahanschiri B."/>
            <person name="Grundmann F."/>
            <person name="Kronenwerth M."/>
            <person name="Shi Y.M."/>
            <person name="Simonyi S."/>
            <person name="Grun P."/>
            <person name="Shapiro-Ilan D."/>
            <person name="Pidot S.J."/>
            <person name="Stinear T.P."/>
            <person name="Ebersberger I."/>
            <person name="Bode H.B."/>
        </authorList>
    </citation>
    <scope>NUCLEOTIDE SEQUENCE [LARGE SCALE GENOMIC DNA]</scope>
    <source>
        <strain evidence="8 11">DSM 16336</strain>
    </source>
</reference>
<dbReference type="EMBL" id="NIBU01000060">
    <property type="protein sequence ID" value="PHM30268.1"/>
    <property type="molecule type" value="Genomic_DNA"/>
</dbReference>
<dbReference type="PROSITE" id="PS50096">
    <property type="entry name" value="IQ"/>
    <property type="match status" value="1"/>
</dbReference>
<evidence type="ECO:0000313" key="9">
    <source>
        <dbReference type="EMBL" id="SIP74615.1"/>
    </source>
</evidence>
<dbReference type="Pfam" id="PF13018">
    <property type="entry name" value="ESPR"/>
    <property type="match status" value="1"/>
</dbReference>
<dbReference type="InterPro" id="IPR024973">
    <property type="entry name" value="ESPR"/>
</dbReference>
<feature type="domain" description="Filamentous haemagglutinin FhaB/tRNA nuclease CdiA-like TPS" evidence="7">
    <location>
        <begin position="89"/>
        <end position="209"/>
    </location>
</feature>
<evidence type="ECO:0000259" key="7">
    <source>
        <dbReference type="SMART" id="SM00912"/>
    </source>
</evidence>
<dbReference type="Pfam" id="PF04829">
    <property type="entry name" value="PT-VENN"/>
    <property type="match status" value="1"/>
</dbReference>
<dbReference type="Pfam" id="PF05594">
    <property type="entry name" value="Fil_haemagg"/>
    <property type="match status" value="17"/>
</dbReference>
<keyword evidence="11" id="KW-1185">Reference proteome</keyword>